<dbReference type="Pfam" id="PF15227">
    <property type="entry name" value="zf-C3HC4_4"/>
    <property type="match status" value="1"/>
</dbReference>
<dbReference type="Gene3D" id="4.10.830.40">
    <property type="match status" value="1"/>
</dbReference>
<dbReference type="SUPFAM" id="SSF57850">
    <property type="entry name" value="RING/U-box"/>
    <property type="match status" value="1"/>
</dbReference>
<dbReference type="Pfam" id="PF00643">
    <property type="entry name" value="zf-B_box"/>
    <property type="match status" value="1"/>
</dbReference>
<evidence type="ECO:0000259" key="5">
    <source>
        <dbReference type="PROSITE" id="PS50089"/>
    </source>
</evidence>
<keyword evidence="1" id="KW-0479">Metal-binding</keyword>
<dbReference type="SUPFAM" id="SSF57845">
    <property type="entry name" value="B-box zinc-binding domain"/>
    <property type="match status" value="1"/>
</dbReference>
<sequence>MEKKTRLEEMLMCPVCHDIFKDPRQLPCGHSMCLDCLENLMDHSFDAPFRCPDCRAHFGQVIGIQRSYTLTNIVEDFRINRQIKVLSHIQMLKSNNMHLSLTKCVYCDYCRDTQTTAVKTCLKCEVSLCHEHVRDHQELPVFTGHPLIEPLSDLMERKCPQHEDQVLKFYCSSSRRYICNICALESKQQNAATEVSGVLRRQLTVSRSNSKCQ</sequence>
<dbReference type="Ensembl" id="ENSGWIT00000048272.1">
    <property type="protein sequence ID" value="ENSGWIP00000044532.1"/>
    <property type="gene ID" value="ENSGWIG00000022155.1"/>
</dbReference>
<dbReference type="GO" id="GO:0008270">
    <property type="term" value="F:zinc ion binding"/>
    <property type="evidence" value="ECO:0007669"/>
    <property type="project" value="UniProtKB-KW"/>
</dbReference>
<protein>
    <submittedName>
        <fullName evidence="7">Uncharacterized protein</fullName>
    </submittedName>
</protein>
<evidence type="ECO:0000256" key="1">
    <source>
        <dbReference type="ARBA" id="ARBA00022723"/>
    </source>
</evidence>
<evidence type="ECO:0000313" key="8">
    <source>
        <dbReference type="Proteomes" id="UP000694680"/>
    </source>
</evidence>
<proteinExistence type="predicted"/>
<dbReference type="PANTHER" id="PTHR25465:SF73">
    <property type="entry name" value="E3 UBIQUITIN_ISG15 LIGASE TRIM25 ISOFORM X1"/>
    <property type="match status" value="1"/>
</dbReference>
<accession>A0A8C5NC85</accession>
<name>A0A8C5NC85_GOUWI</name>
<dbReference type="Proteomes" id="UP000694680">
    <property type="component" value="Chromosome 17"/>
</dbReference>
<dbReference type="InterPro" id="IPR013083">
    <property type="entry name" value="Znf_RING/FYVE/PHD"/>
</dbReference>
<dbReference type="InterPro" id="IPR001841">
    <property type="entry name" value="Znf_RING"/>
</dbReference>
<dbReference type="PROSITE" id="PS50119">
    <property type="entry name" value="ZF_BBOX"/>
    <property type="match status" value="1"/>
</dbReference>
<dbReference type="AlphaFoldDB" id="A0A8C5NC85"/>
<organism evidence="7 8">
    <name type="scientific">Gouania willdenowi</name>
    <name type="common">Blunt-snouted clingfish</name>
    <name type="synonym">Lepadogaster willdenowi</name>
    <dbReference type="NCBI Taxonomy" id="441366"/>
    <lineage>
        <taxon>Eukaryota</taxon>
        <taxon>Metazoa</taxon>
        <taxon>Chordata</taxon>
        <taxon>Craniata</taxon>
        <taxon>Vertebrata</taxon>
        <taxon>Euteleostomi</taxon>
        <taxon>Actinopterygii</taxon>
        <taxon>Neopterygii</taxon>
        <taxon>Teleostei</taxon>
        <taxon>Neoteleostei</taxon>
        <taxon>Acanthomorphata</taxon>
        <taxon>Ovalentaria</taxon>
        <taxon>Blenniimorphae</taxon>
        <taxon>Blenniiformes</taxon>
        <taxon>Gobiesocoidei</taxon>
        <taxon>Gobiesocidae</taxon>
        <taxon>Gobiesocinae</taxon>
        <taxon>Gouania</taxon>
    </lineage>
</organism>
<keyword evidence="3" id="KW-0862">Zinc</keyword>
<dbReference type="PROSITE" id="PS50089">
    <property type="entry name" value="ZF_RING_2"/>
    <property type="match status" value="1"/>
</dbReference>
<keyword evidence="8" id="KW-1185">Reference proteome</keyword>
<dbReference type="PANTHER" id="PTHR25465">
    <property type="entry name" value="B-BOX DOMAIN CONTAINING"/>
    <property type="match status" value="1"/>
</dbReference>
<dbReference type="InterPro" id="IPR017907">
    <property type="entry name" value="Znf_RING_CS"/>
</dbReference>
<reference evidence="7" key="3">
    <citation type="submission" date="2025-09" db="UniProtKB">
        <authorList>
            <consortium name="Ensembl"/>
        </authorList>
    </citation>
    <scope>IDENTIFICATION</scope>
</reference>
<evidence type="ECO:0000256" key="2">
    <source>
        <dbReference type="ARBA" id="ARBA00022771"/>
    </source>
</evidence>
<feature type="domain" description="RING-type" evidence="5">
    <location>
        <begin position="13"/>
        <end position="55"/>
    </location>
</feature>
<dbReference type="CDD" id="cd19756">
    <property type="entry name" value="Bbox2"/>
    <property type="match status" value="1"/>
</dbReference>
<evidence type="ECO:0000313" key="7">
    <source>
        <dbReference type="Ensembl" id="ENSGWIP00000044532.1"/>
    </source>
</evidence>
<dbReference type="PROSITE" id="PS00518">
    <property type="entry name" value="ZF_RING_1"/>
    <property type="match status" value="1"/>
</dbReference>
<evidence type="ECO:0000256" key="4">
    <source>
        <dbReference type="PROSITE-ProRule" id="PRU00024"/>
    </source>
</evidence>
<evidence type="ECO:0000256" key="3">
    <source>
        <dbReference type="ARBA" id="ARBA00022833"/>
    </source>
</evidence>
<reference evidence="7" key="1">
    <citation type="submission" date="2020-06" db="EMBL/GenBank/DDBJ databases">
        <authorList>
            <consortium name="Wellcome Sanger Institute Data Sharing"/>
        </authorList>
    </citation>
    <scope>NUCLEOTIDE SEQUENCE [LARGE SCALE GENOMIC DNA]</scope>
</reference>
<dbReference type="SMART" id="SM00184">
    <property type="entry name" value="RING"/>
    <property type="match status" value="1"/>
</dbReference>
<feature type="domain" description="B box-type" evidence="6">
    <location>
        <begin position="154"/>
        <end position="189"/>
    </location>
</feature>
<dbReference type="Gene3D" id="3.30.40.10">
    <property type="entry name" value="Zinc/RING finger domain, C3HC4 (zinc finger)"/>
    <property type="match status" value="1"/>
</dbReference>
<keyword evidence="2 4" id="KW-0863">Zinc-finger</keyword>
<dbReference type="InterPro" id="IPR000315">
    <property type="entry name" value="Znf_B-box"/>
</dbReference>
<evidence type="ECO:0000259" key="6">
    <source>
        <dbReference type="PROSITE" id="PS50119"/>
    </source>
</evidence>
<dbReference type="InterPro" id="IPR051051">
    <property type="entry name" value="E3_ubiq-ligase_TRIM/RNF"/>
</dbReference>
<dbReference type="Gene3D" id="3.30.160.60">
    <property type="entry name" value="Classic Zinc Finger"/>
    <property type="match status" value="1"/>
</dbReference>
<reference evidence="7" key="2">
    <citation type="submission" date="2025-08" db="UniProtKB">
        <authorList>
            <consortium name="Ensembl"/>
        </authorList>
    </citation>
    <scope>IDENTIFICATION</scope>
</reference>